<dbReference type="InterPro" id="IPR002797">
    <property type="entry name" value="Polysacc_synth"/>
</dbReference>
<comment type="subcellular location">
    <subcellularLocation>
        <location evidence="1">Cell membrane</location>
        <topology evidence="1">Multi-pass membrane protein</topology>
    </subcellularLocation>
</comment>
<dbReference type="GO" id="GO:0005886">
    <property type="term" value="C:plasma membrane"/>
    <property type="evidence" value="ECO:0007669"/>
    <property type="project" value="UniProtKB-SubCell"/>
</dbReference>
<feature type="transmembrane region" description="Helical" evidence="6">
    <location>
        <begin position="309"/>
        <end position="329"/>
    </location>
</feature>
<evidence type="ECO:0000256" key="3">
    <source>
        <dbReference type="ARBA" id="ARBA00022692"/>
    </source>
</evidence>
<evidence type="ECO:0000256" key="1">
    <source>
        <dbReference type="ARBA" id="ARBA00004651"/>
    </source>
</evidence>
<feature type="transmembrane region" description="Helical" evidence="6">
    <location>
        <begin position="200"/>
        <end position="221"/>
    </location>
</feature>
<dbReference type="PANTHER" id="PTHR30250">
    <property type="entry name" value="PST FAMILY PREDICTED COLANIC ACID TRANSPORTER"/>
    <property type="match status" value="1"/>
</dbReference>
<feature type="transmembrane region" description="Helical" evidence="6">
    <location>
        <begin position="177"/>
        <end position="194"/>
    </location>
</feature>
<dbReference type="PIRSF" id="PIRSF038958">
    <property type="entry name" value="PG_synth_SpoVB"/>
    <property type="match status" value="1"/>
</dbReference>
<reference evidence="7 8" key="1">
    <citation type="submission" date="2017-03" db="EMBL/GenBank/DDBJ databases">
        <title>Paenibacillus larvae genome sequencing.</title>
        <authorList>
            <person name="Dingman D.W."/>
        </authorList>
    </citation>
    <scope>NUCLEOTIDE SEQUENCE [LARGE SCALE GENOMIC DNA]</scope>
    <source>
        <strain evidence="7 8">SAG 10367</strain>
    </source>
</reference>
<keyword evidence="5 6" id="KW-0472">Membrane</keyword>
<keyword evidence="3 6" id="KW-0812">Transmembrane</keyword>
<feature type="transmembrane region" description="Helical" evidence="6">
    <location>
        <begin position="444"/>
        <end position="466"/>
    </location>
</feature>
<name>A0A1V0US20_9BACL</name>
<feature type="transmembrane region" description="Helical" evidence="6">
    <location>
        <begin position="350"/>
        <end position="369"/>
    </location>
</feature>
<keyword evidence="4 6" id="KW-1133">Transmembrane helix</keyword>
<feature type="transmembrane region" description="Helical" evidence="6">
    <location>
        <begin position="504"/>
        <end position="528"/>
    </location>
</feature>
<feature type="transmembrane region" description="Helical" evidence="6">
    <location>
        <begin position="478"/>
        <end position="498"/>
    </location>
</feature>
<organism evidence="7 8">
    <name type="scientific">Paenibacillus larvae subsp. pulvifaciens</name>
    <dbReference type="NCBI Taxonomy" id="1477"/>
    <lineage>
        <taxon>Bacteria</taxon>
        <taxon>Bacillati</taxon>
        <taxon>Bacillota</taxon>
        <taxon>Bacilli</taxon>
        <taxon>Bacillales</taxon>
        <taxon>Paenibacillaceae</taxon>
        <taxon>Paenibacillus</taxon>
    </lineage>
</organism>
<dbReference type="AlphaFoldDB" id="A0A1V0US20"/>
<feature type="transmembrane region" description="Helical" evidence="6">
    <location>
        <begin position="417"/>
        <end position="438"/>
    </location>
</feature>
<evidence type="ECO:0000256" key="6">
    <source>
        <dbReference type="SAM" id="Phobius"/>
    </source>
</evidence>
<dbReference type="EMBL" id="CP020557">
    <property type="protein sequence ID" value="ARF68093.1"/>
    <property type="molecule type" value="Genomic_DNA"/>
</dbReference>
<feature type="transmembrane region" description="Helical" evidence="6">
    <location>
        <begin position="62"/>
        <end position="82"/>
    </location>
</feature>
<protein>
    <submittedName>
        <fullName evidence="7">Uncharacterized protein</fullName>
    </submittedName>
</protein>
<evidence type="ECO:0000313" key="8">
    <source>
        <dbReference type="Proteomes" id="UP000192727"/>
    </source>
</evidence>
<evidence type="ECO:0000256" key="4">
    <source>
        <dbReference type="ARBA" id="ARBA00022989"/>
    </source>
</evidence>
<feature type="transmembrane region" description="Helical" evidence="6">
    <location>
        <begin position="389"/>
        <end position="410"/>
    </location>
</feature>
<evidence type="ECO:0000256" key="5">
    <source>
        <dbReference type="ARBA" id="ARBA00023136"/>
    </source>
</evidence>
<evidence type="ECO:0000313" key="7">
    <source>
        <dbReference type="EMBL" id="ARF68093.1"/>
    </source>
</evidence>
<proteinExistence type="predicted"/>
<dbReference type="PANTHER" id="PTHR30250:SF21">
    <property type="entry name" value="LIPID II FLIPPASE MURJ"/>
    <property type="match status" value="1"/>
</dbReference>
<dbReference type="Proteomes" id="UP000192727">
    <property type="component" value="Chromosome"/>
</dbReference>
<sequence>MKPIGNSFLFLKREGVHPLTKDSLIRGTLVLTLAAFISRFLGVFQKLPLNYMLLSDVGTYGIAFNIYSLILIVATAGIPSALSKTVSAKLANGCEKEARELYASAILYAILIGFLAALLLYIAAPLYASWVKSPSAVSSIRAIAPTLLFFPLIAIMRGHFQARQHMTPNAISQIVEQIFRVASSLLLAWVFLSVSTNAAAAGASFGAVVGGIGALFIMVFYSKKMFPETSVLRTLRNTNRPHKLKYFLFNKSFFHMIILTGLPIVIYSMAVTVIYTIDTSTIISLLHGQMGLSDAADVVSVYTGIAQPIAGLPVILAIALSQTAVPIISSNYSLRNMEIVSRNVTKVYRISIITGLPMVLLLCITAFPISGIFNFGGVQIGVELAPRMMILMVISAFFQILMQTSGAILTGTGRMRLLIWSVLFGVLTKIIGNLILAPKWGIDGIMTASILAFLVMSLLNYAGIRLTVSFRIYNKGTWFKLALLVLLTLPFFAADNMLGMEFGFLPYCIVFGVYSILFLLLFIVYLIIAKAVSKGLRNFRNLGA</sequence>
<dbReference type="CDD" id="cd13124">
    <property type="entry name" value="MATE_SpoVB_like"/>
    <property type="match status" value="1"/>
</dbReference>
<feature type="transmembrane region" description="Helical" evidence="6">
    <location>
        <begin position="23"/>
        <end position="42"/>
    </location>
</feature>
<dbReference type="InterPro" id="IPR050833">
    <property type="entry name" value="Poly_Biosynth_Transport"/>
</dbReference>
<feature type="transmembrane region" description="Helical" evidence="6">
    <location>
        <begin position="136"/>
        <end position="156"/>
    </location>
</feature>
<accession>A0A1V0US20</accession>
<dbReference type="InterPro" id="IPR024923">
    <property type="entry name" value="PG_synth_SpoVB"/>
</dbReference>
<dbReference type="Pfam" id="PF01943">
    <property type="entry name" value="Polysacc_synt"/>
    <property type="match status" value="1"/>
</dbReference>
<gene>
    <name evidence="7" type="ORF">B7C51_10005</name>
</gene>
<evidence type="ECO:0000256" key="2">
    <source>
        <dbReference type="ARBA" id="ARBA00022475"/>
    </source>
</evidence>
<feature type="transmembrane region" description="Helical" evidence="6">
    <location>
        <begin position="253"/>
        <end position="277"/>
    </location>
</feature>
<feature type="transmembrane region" description="Helical" evidence="6">
    <location>
        <begin position="102"/>
        <end position="124"/>
    </location>
</feature>
<keyword evidence="2" id="KW-1003">Cell membrane</keyword>